<keyword evidence="9" id="KW-1185">Reference proteome</keyword>
<feature type="signal peptide" evidence="6">
    <location>
        <begin position="1"/>
        <end position="16"/>
    </location>
</feature>
<dbReference type="EMBL" id="CATNWA010011958">
    <property type="protein sequence ID" value="CAI9562582.1"/>
    <property type="molecule type" value="Genomic_DNA"/>
</dbReference>
<accession>A0ABN9CT40</accession>
<keyword evidence="6" id="KW-0732">Signal</keyword>
<evidence type="ECO:0000256" key="5">
    <source>
        <dbReference type="SAM" id="Phobius"/>
    </source>
</evidence>
<evidence type="ECO:0000259" key="7">
    <source>
        <dbReference type="PROSITE" id="PS50262"/>
    </source>
</evidence>
<feature type="chain" id="PRO_5046924114" description="G-protein coupled receptors family 1 profile domain-containing protein" evidence="6">
    <location>
        <begin position="17"/>
        <end position="120"/>
    </location>
</feature>
<evidence type="ECO:0000313" key="9">
    <source>
        <dbReference type="Proteomes" id="UP001162483"/>
    </source>
</evidence>
<comment type="subcellular location">
    <subcellularLocation>
        <location evidence="1">Membrane</location>
    </subcellularLocation>
</comment>
<dbReference type="PANTHER" id="PTHR26453">
    <property type="entry name" value="OLFACTORY RECEPTOR"/>
    <property type="match status" value="1"/>
</dbReference>
<dbReference type="InterPro" id="IPR017452">
    <property type="entry name" value="GPCR_Rhodpsn_7TM"/>
</dbReference>
<keyword evidence="2 5" id="KW-0812">Transmembrane</keyword>
<dbReference type="PROSITE" id="PS50262">
    <property type="entry name" value="G_PROTEIN_RECEP_F1_2"/>
    <property type="match status" value="1"/>
</dbReference>
<proteinExistence type="predicted"/>
<reference evidence="8" key="1">
    <citation type="submission" date="2023-05" db="EMBL/GenBank/DDBJ databases">
        <authorList>
            <person name="Stuckert A."/>
        </authorList>
    </citation>
    <scope>NUCLEOTIDE SEQUENCE</scope>
</reference>
<evidence type="ECO:0000256" key="1">
    <source>
        <dbReference type="ARBA" id="ARBA00004370"/>
    </source>
</evidence>
<sequence>MYFFLCNLSLIDLCYSSTAVPRLLVDLFSVQRTISNFACGIQLYIIVFMGGTECQLLALMAYDRFWPSAVPLHYRLLMKWSVCYSLTAFAWFFSFMINVVPSLATPLKLCHENRIKPLHV</sequence>
<dbReference type="SUPFAM" id="SSF81321">
    <property type="entry name" value="Family A G protein-coupled receptor-like"/>
    <property type="match status" value="1"/>
</dbReference>
<protein>
    <recommendedName>
        <fullName evidence="7">G-protein coupled receptors family 1 profile domain-containing protein</fullName>
    </recommendedName>
</protein>
<evidence type="ECO:0000313" key="8">
    <source>
        <dbReference type="EMBL" id="CAI9562582.1"/>
    </source>
</evidence>
<comment type="caution">
    <text evidence="8">The sequence shown here is derived from an EMBL/GenBank/DDBJ whole genome shotgun (WGS) entry which is preliminary data.</text>
</comment>
<dbReference type="Gene3D" id="1.20.1070.10">
    <property type="entry name" value="Rhodopsin 7-helix transmembrane proteins"/>
    <property type="match status" value="1"/>
</dbReference>
<feature type="transmembrane region" description="Helical" evidence="5">
    <location>
        <begin position="40"/>
        <end position="62"/>
    </location>
</feature>
<feature type="transmembrane region" description="Helical" evidence="5">
    <location>
        <begin position="82"/>
        <end position="104"/>
    </location>
</feature>
<feature type="domain" description="G-protein coupled receptors family 1 profile" evidence="7">
    <location>
        <begin position="1"/>
        <end position="120"/>
    </location>
</feature>
<gene>
    <name evidence="8" type="ORF">SPARVUS_LOCUS5639126</name>
</gene>
<evidence type="ECO:0000256" key="4">
    <source>
        <dbReference type="ARBA" id="ARBA00023136"/>
    </source>
</evidence>
<dbReference type="InterPro" id="IPR000276">
    <property type="entry name" value="GPCR_Rhodpsn"/>
</dbReference>
<evidence type="ECO:0000256" key="6">
    <source>
        <dbReference type="SAM" id="SignalP"/>
    </source>
</evidence>
<dbReference type="Proteomes" id="UP001162483">
    <property type="component" value="Unassembled WGS sequence"/>
</dbReference>
<keyword evidence="4 5" id="KW-0472">Membrane</keyword>
<organism evidence="8 9">
    <name type="scientific">Staurois parvus</name>
    <dbReference type="NCBI Taxonomy" id="386267"/>
    <lineage>
        <taxon>Eukaryota</taxon>
        <taxon>Metazoa</taxon>
        <taxon>Chordata</taxon>
        <taxon>Craniata</taxon>
        <taxon>Vertebrata</taxon>
        <taxon>Euteleostomi</taxon>
        <taxon>Amphibia</taxon>
        <taxon>Batrachia</taxon>
        <taxon>Anura</taxon>
        <taxon>Neobatrachia</taxon>
        <taxon>Ranoidea</taxon>
        <taxon>Ranidae</taxon>
        <taxon>Staurois</taxon>
    </lineage>
</organism>
<keyword evidence="3 5" id="KW-1133">Transmembrane helix</keyword>
<evidence type="ECO:0000256" key="3">
    <source>
        <dbReference type="ARBA" id="ARBA00022989"/>
    </source>
</evidence>
<name>A0ABN9CT40_9NEOB</name>
<dbReference type="Pfam" id="PF00001">
    <property type="entry name" value="7tm_1"/>
    <property type="match status" value="1"/>
</dbReference>
<evidence type="ECO:0000256" key="2">
    <source>
        <dbReference type="ARBA" id="ARBA00022692"/>
    </source>
</evidence>